<feature type="compositionally biased region" description="Basic and acidic residues" evidence="1">
    <location>
        <begin position="81"/>
        <end position="91"/>
    </location>
</feature>
<feature type="compositionally biased region" description="Low complexity" evidence="1">
    <location>
        <begin position="92"/>
        <end position="111"/>
    </location>
</feature>
<proteinExistence type="predicted"/>
<protein>
    <submittedName>
        <fullName evidence="2">Uncharacterized protein</fullName>
    </submittedName>
</protein>
<reference evidence="3" key="2">
    <citation type="journal article" date="2008" name="Nucleic Acids Res.">
        <title>The rice annotation project database (RAP-DB): 2008 update.</title>
        <authorList>
            <consortium name="The rice annotation project (RAP)"/>
        </authorList>
    </citation>
    <scope>GENOME REANNOTATION</scope>
    <source>
        <strain evidence="3">cv. Nipponbare</strain>
    </source>
</reference>
<accession>Q6YX62</accession>
<evidence type="ECO:0000313" key="3">
    <source>
        <dbReference type="Proteomes" id="UP000000763"/>
    </source>
</evidence>
<organism evidence="2 3">
    <name type="scientific">Oryza sativa subsp. japonica</name>
    <name type="common">Rice</name>
    <dbReference type="NCBI Taxonomy" id="39947"/>
    <lineage>
        <taxon>Eukaryota</taxon>
        <taxon>Viridiplantae</taxon>
        <taxon>Streptophyta</taxon>
        <taxon>Embryophyta</taxon>
        <taxon>Tracheophyta</taxon>
        <taxon>Spermatophyta</taxon>
        <taxon>Magnoliopsida</taxon>
        <taxon>Liliopsida</taxon>
        <taxon>Poales</taxon>
        <taxon>Poaceae</taxon>
        <taxon>BOP clade</taxon>
        <taxon>Oryzoideae</taxon>
        <taxon>Oryzeae</taxon>
        <taxon>Oryzinae</taxon>
        <taxon>Oryza</taxon>
        <taxon>Oryza sativa</taxon>
    </lineage>
</organism>
<evidence type="ECO:0000313" key="2">
    <source>
        <dbReference type="EMBL" id="BAD03841.1"/>
    </source>
</evidence>
<evidence type="ECO:0000256" key="1">
    <source>
        <dbReference type="SAM" id="MobiDB-lite"/>
    </source>
</evidence>
<name>Q6YX62_ORYSJ</name>
<sequence>MLALVDGAARAPPLLLLFRLRRGSRGGAASGRADRAPPLLLLFRPPQIGAARRLERLPSSSSSRIPIHPVPEALNRWERARRGTADADQAARDGGAPFSPSMASPLSPSAAGTRSQSLLRVPGEAAWMDNMERNIRLFAPRPNATEVHSHSDRRWKKINSEITKCSTQEKFLVLRRNVAAFSGFTSHIKEQITC</sequence>
<dbReference type="EMBL" id="AP005726">
    <property type="protein sequence ID" value="BAD03841.1"/>
    <property type="molecule type" value="Genomic_DNA"/>
</dbReference>
<dbReference type="AlphaFoldDB" id="Q6YX62"/>
<dbReference type="Proteomes" id="UP000000763">
    <property type="component" value="Chromosome 8"/>
</dbReference>
<feature type="region of interest" description="Disordered" evidence="1">
    <location>
        <begin position="81"/>
        <end position="115"/>
    </location>
</feature>
<reference evidence="3" key="1">
    <citation type="journal article" date="2005" name="Nature">
        <title>The map-based sequence of the rice genome.</title>
        <authorList>
            <consortium name="International rice genome sequencing project (IRGSP)"/>
            <person name="Matsumoto T."/>
            <person name="Wu J."/>
            <person name="Kanamori H."/>
            <person name="Katayose Y."/>
            <person name="Fujisawa M."/>
            <person name="Namiki N."/>
            <person name="Mizuno H."/>
            <person name="Yamamoto K."/>
            <person name="Antonio B.A."/>
            <person name="Baba T."/>
            <person name="Sakata K."/>
            <person name="Nagamura Y."/>
            <person name="Aoki H."/>
            <person name="Arikawa K."/>
            <person name="Arita K."/>
            <person name="Bito T."/>
            <person name="Chiden Y."/>
            <person name="Fujitsuka N."/>
            <person name="Fukunaka R."/>
            <person name="Hamada M."/>
            <person name="Harada C."/>
            <person name="Hayashi A."/>
            <person name="Hijishita S."/>
            <person name="Honda M."/>
            <person name="Hosokawa S."/>
            <person name="Ichikawa Y."/>
            <person name="Idonuma A."/>
            <person name="Iijima M."/>
            <person name="Ikeda M."/>
            <person name="Ikeno M."/>
            <person name="Ito K."/>
            <person name="Ito S."/>
            <person name="Ito T."/>
            <person name="Ito Y."/>
            <person name="Ito Y."/>
            <person name="Iwabuchi A."/>
            <person name="Kamiya K."/>
            <person name="Karasawa W."/>
            <person name="Kurita K."/>
            <person name="Katagiri S."/>
            <person name="Kikuta A."/>
            <person name="Kobayashi H."/>
            <person name="Kobayashi N."/>
            <person name="Machita K."/>
            <person name="Maehara T."/>
            <person name="Masukawa M."/>
            <person name="Mizubayashi T."/>
            <person name="Mukai Y."/>
            <person name="Nagasaki H."/>
            <person name="Nagata Y."/>
            <person name="Naito S."/>
            <person name="Nakashima M."/>
            <person name="Nakama Y."/>
            <person name="Nakamichi Y."/>
            <person name="Nakamura M."/>
            <person name="Meguro A."/>
            <person name="Negishi M."/>
            <person name="Ohta I."/>
            <person name="Ohta T."/>
            <person name="Okamoto M."/>
            <person name="Ono N."/>
            <person name="Saji S."/>
            <person name="Sakaguchi M."/>
            <person name="Sakai K."/>
            <person name="Shibata M."/>
            <person name="Shimokawa T."/>
            <person name="Song J."/>
            <person name="Takazaki Y."/>
            <person name="Terasawa K."/>
            <person name="Tsugane M."/>
            <person name="Tsuji K."/>
            <person name="Ueda S."/>
            <person name="Waki K."/>
            <person name="Yamagata H."/>
            <person name="Yamamoto M."/>
            <person name="Yamamoto S."/>
            <person name="Yamane H."/>
            <person name="Yoshiki S."/>
            <person name="Yoshihara R."/>
            <person name="Yukawa K."/>
            <person name="Zhong H."/>
            <person name="Yano M."/>
            <person name="Yuan Q."/>
            <person name="Ouyang S."/>
            <person name="Liu J."/>
            <person name="Jones K.M."/>
            <person name="Gansberger K."/>
            <person name="Moffat K."/>
            <person name="Hill J."/>
            <person name="Bera J."/>
            <person name="Fadrosh D."/>
            <person name="Jin S."/>
            <person name="Johri S."/>
            <person name="Kim M."/>
            <person name="Overton L."/>
            <person name="Reardon M."/>
            <person name="Tsitrin T."/>
            <person name="Vuong H."/>
            <person name="Weaver B."/>
            <person name="Ciecko A."/>
            <person name="Tallon L."/>
            <person name="Jackson J."/>
            <person name="Pai G."/>
            <person name="Aken S.V."/>
            <person name="Utterback T."/>
            <person name="Reidmuller S."/>
            <person name="Feldblyum T."/>
            <person name="Hsiao J."/>
            <person name="Zismann V."/>
            <person name="Iobst S."/>
            <person name="de Vazeille A.R."/>
            <person name="Buell C.R."/>
            <person name="Ying K."/>
            <person name="Li Y."/>
            <person name="Lu T."/>
            <person name="Huang Y."/>
            <person name="Zhao Q."/>
            <person name="Feng Q."/>
            <person name="Zhang L."/>
            <person name="Zhu J."/>
            <person name="Weng Q."/>
            <person name="Mu J."/>
            <person name="Lu Y."/>
            <person name="Fan D."/>
            <person name="Liu Y."/>
            <person name="Guan J."/>
            <person name="Zhang Y."/>
            <person name="Yu S."/>
            <person name="Liu X."/>
            <person name="Zhang Y."/>
            <person name="Hong G."/>
            <person name="Han B."/>
            <person name="Choisne N."/>
            <person name="Demange N."/>
            <person name="Orjeda G."/>
            <person name="Samain S."/>
            <person name="Cattolico L."/>
            <person name="Pelletier E."/>
            <person name="Couloux A."/>
            <person name="Segurens B."/>
            <person name="Wincker P."/>
            <person name="D'Hont A."/>
            <person name="Scarpelli C."/>
            <person name="Weissenbach J."/>
            <person name="Salanoubat M."/>
            <person name="Quetier F."/>
            <person name="Yu Y."/>
            <person name="Kim H.R."/>
            <person name="Rambo T."/>
            <person name="Currie J."/>
            <person name="Collura K."/>
            <person name="Luo M."/>
            <person name="Yang T."/>
            <person name="Ammiraju J.S.S."/>
            <person name="Engler F."/>
            <person name="Soderlund C."/>
            <person name="Wing R.A."/>
            <person name="Palmer L.E."/>
            <person name="de la Bastide M."/>
            <person name="Spiegel L."/>
            <person name="Nascimento L."/>
            <person name="Zutavern T."/>
            <person name="O'Shaughnessy A."/>
            <person name="Dike S."/>
            <person name="Dedhia N."/>
            <person name="Preston R."/>
            <person name="Balija V."/>
            <person name="McCombie W.R."/>
            <person name="Chow T."/>
            <person name="Chen H."/>
            <person name="Chung M."/>
            <person name="Chen C."/>
            <person name="Shaw J."/>
            <person name="Wu H."/>
            <person name="Hsiao K."/>
            <person name="Chao Y."/>
            <person name="Chu M."/>
            <person name="Cheng C."/>
            <person name="Hour A."/>
            <person name="Lee P."/>
            <person name="Lin S."/>
            <person name="Lin Y."/>
            <person name="Liou J."/>
            <person name="Liu S."/>
            <person name="Hsing Y."/>
            <person name="Raghuvanshi S."/>
            <person name="Mohanty A."/>
            <person name="Bharti A.K."/>
            <person name="Gaur A."/>
            <person name="Gupta V."/>
            <person name="Kumar D."/>
            <person name="Ravi V."/>
            <person name="Vij S."/>
            <person name="Kapur A."/>
            <person name="Khurana P."/>
            <person name="Khurana P."/>
            <person name="Khurana J.P."/>
            <person name="Tyagi A.K."/>
            <person name="Gaikwad K."/>
            <person name="Singh A."/>
            <person name="Dalal V."/>
            <person name="Srivastava S."/>
            <person name="Dixit A."/>
            <person name="Pal A.K."/>
            <person name="Ghazi I.A."/>
            <person name="Yadav M."/>
            <person name="Pandit A."/>
            <person name="Bhargava A."/>
            <person name="Sureshbabu K."/>
            <person name="Batra K."/>
            <person name="Sharma T.R."/>
            <person name="Mohapatra T."/>
            <person name="Singh N.K."/>
            <person name="Messing J."/>
            <person name="Nelson A.B."/>
            <person name="Fuks G."/>
            <person name="Kavchok S."/>
            <person name="Keizer G."/>
            <person name="Linton E."/>
            <person name="Llaca V."/>
            <person name="Song R."/>
            <person name="Tanyolac B."/>
            <person name="Young S."/>
            <person name="Ho-Il K."/>
            <person name="Hahn J.H."/>
            <person name="Sangsakoo G."/>
            <person name="Vanavichit A."/>
            <person name="de Mattos Luiz.A.T."/>
            <person name="Zimmer P.D."/>
            <person name="Malone G."/>
            <person name="Dellagostin O."/>
            <person name="de Oliveira A.C."/>
            <person name="Bevan M."/>
            <person name="Bancroft I."/>
            <person name="Minx P."/>
            <person name="Cordum H."/>
            <person name="Wilson R."/>
            <person name="Cheng Z."/>
            <person name="Jin W."/>
            <person name="Jiang J."/>
            <person name="Leong S.A."/>
            <person name="Iwama H."/>
            <person name="Gojobori T."/>
            <person name="Itoh T."/>
            <person name="Niimura Y."/>
            <person name="Fujii Y."/>
            <person name="Habara T."/>
            <person name="Sakai H."/>
            <person name="Sato Y."/>
            <person name="Wilson G."/>
            <person name="Kumar K."/>
            <person name="McCouch S."/>
            <person name="Juretic N."/>
            <person name="Hoen D."/>
            <person name="Wright S."/>
            <person name="Bruskiewich R."/>
            <person name="Bureau T."/>
            <person name="Miyao A."/>
            <person name="Hirochika H."/>
            <person name="Nishikawa T."/>
            <person name="Kadowaki K."/>
            <person name="Sugiura M."/>
            <person name="Burr B."/>
            <person name="Sasaki T."/>
        </authorList>
    </citation>
    <scope>NUCLEOTIDE SEQUENCE [LARGE SCALE GENOMIC DNA]</scope>
    <source>
        <strain evidence="3">cv. Nipponbare</strain>
    </source>
</reference>
<gene>
    <name evidence="2" type="primary">OSJNBa0028A18.23</name>
</gene>